<feature type="compositionally biased region" description="Basic residues" evidence="6">
    <location>
        <begin position="1"/>
        <end position="11"/>
    </location>
</feature>
<name>A0A226CUV8_FOLCA</name>
<keyword evidence="4" id="KW-0206">Cytoskeleton</keyword>
<evidence type="ECO:0000256" key="1">
    <source>
        <dbReference type="ARBA" id="ARBA00004300"/>
    </source>
</evidence>
<dbReference type="EMBL" id="LNIX01000063">
    <property type="protein sequence ID" value="OXA37205.1"/>
    <property type="molecule type" value="Genomic_DNA"/>
</dbReference>
<evidence type="ECO:0000256" key="5">
    <source>
        <dbReference type="SAM" id="Coils"/>
    </source>
</evidence>
<reference evidence="7 8" key="1">
    <citation type="submission" date="2015-12" db="EMBL/GenBank/DDBJ databases">
        <title>The genome of Folsomia candida.</title>
        <authorList>
            <person name="Faddeeva A."/>
            <person name="Derks M.F."/>
            <person name="Anvar Y."/>
            <person name="Smit S."/>
            <person name="Van Straalen N."/>
            <person name="Roelofs D."/>
        </authorList>
    </citation>
    <scope>NUCLEOTIDE SEQUENCE [LARGE SCALE GENOMIC DNA]</scope>
    <source>
        <strain evidence="7 8">VU population</strain>
        <tissue evidence="7">Whole body</tissue>
    </source>
</reference>
<evidence type="ECO:0000256" key="6">
    <source>
        <dbReference type="SAM" id="MobiDB-lite"/>
    </source>
</evidence>
<dbReference type="GO" id="GO:0005813">
    <property type="term" value="C:centrosome"/>
    <property type="evidence" value="ECO:0007669"/>
    <property type="project" value="UniProtKB-SubCell"/>
</dbReference>
<proteinExistence type="predicted"/>
<evidence type="ECO:0000256" key="2">
    <source>
        <dbReference type="ARBA" id="ARBA00022490"/>
    </source>
</evidence>
<feature type="compositionally biased region" description="Polar residues" evidence="6">
    <location>
        <begin position="18"/>
        <end position="52"/>
    </location>
</feature>
<accession>A0A226CUV8</accession>
<dbReference type="OrthoDB" id="8436363at2759"/>
<dbReference type="STRING" id="158441.A0A226CUV8"/>
<dbReference type="PANTHER" id="PTHR23170:SF3">
    <property type="entry name" value="LEUCINE-RICH REPEAT-CONTAINING PROTEIN 45"/>
    <property type="match status" value="1"/>
</dbReference>
<evidence type="ECO:0000313" key="8">
    <source>
        <dbReference type="Proteomes" id="UP000198287"/>
    </source>
</evidence>
<evidence type="ECO:0000313" key="7">
    <source>
        <dbReference type="EMBL" id="OXA37205.1"/>
    </source>
</evidence>
<evidence type="ECO:0000256" key="4">
    <source>
        <dbReference type="ARBA" id="ARBA00023212"/>
    </source>
</evidence>
<dbReference type="InterPro" id="IPR001611">
    <property type="entry name" value="Leu-rich_rpt"/>
</dbReference>
<feature type="coiled-coil region" evidence="5">
    <location>
        <begin position="519"/>
        <end position="688"/>
    </location>
</feature>
<dbReference type="SUPFAM" id="SSF52047">
    <property type="entry name" value="RNI-like"/>
    <property type="match status" value="1"/>
</dbReference>
<dbReference type="Pfam" id="PF13516">
    <property type="entry name" value="LRR_6"/>
    <property type="match status" value="2"/>
</dbReference>
<feature type="region of interest" description="Disordered" evidence="6">
    <location>
        <begin position="751"/>
        <end position="778"/>
    </location>
</feature>
<sequence length="778" mass="88630">MTERRRGRTKSSPKGGKTIQNPVILEQSSGATSFRQMNSVHLPPLTSSPNGTHNNNHSHRPSSSSISKTDLRKEYKRYCKLYSSEPLDIVAGPLEKASYRMDAVELDLKGRGLRGVDCIALGKILAINTTIHHLNLSDCLLLPQGFQALLDGLGKNSYLKVLELRGNNIQSSMVENLSTFLKTNHTLKQLLLEWNCLGCLRPLFQNFCDALALNKGLERLDLRNNQILDESGTDIANALKQNETLQSLDLRWNSLGIQGAKALWDAVQRNQKLRSMELCGNFVPEEIVRHIQSTLNQRNEKETIIQDFSKRTSMLTNQLQRTEDNYKSEIKNMLTVFDDEEAELKTVIRQGQVEMTHLSQELIDEKNSKKVMAQEINKLRDELTSASEREKTLRESLEIKSTEMLMLEQAVKLQAEELGSRFEGKISKVTKDLGSIQGENDKLSLDLKDSLATIKEKDAELSILQNRIESLKAGSKRAEVLFEERIRKEKENWLNWKEEVESHEHQETQRLQNQLQDIQKGMQAHVQTLENKRAEADEEVNRLKMLLFTDKTEAEENLSRLRSSLNEEHSKTTESLLNQIDTLKKSVETHEVEGKRLDALVRKLESDMGSLTRQNEHLKQHNTSLEEEVAEVRDKMTATLQKARNEAKEYAELASKEETTNKSLRGQVLEMQEQIAVLTMRLNRSEKERASEAEFWGHQLGRRDEELKRLKEDDMKRAALLHEAFTSYMRCTSAATGLPIPLRSYFDKSNEDKNVQSSNPANISIMGDGDGGKGDNIN</sequence>
<dbReference type="AlphaFoldDB" id="A0A226CUV8"/>
<dbReference type="InterPro" id="IPR032675">
    <property type="entry name" value="LRR_dom_sf"/>
</dbReference>
<dbReference type="Gene3D" id="3.80.10.10">
    <property type="entry name" value="Ribonuclease Inhibitor"/>
    <property type="match status" value="2"/>
</dbReference>
<dbReference type="InterPro" id="IPR052116">
    <property type="entry name" value="Centro_Cilium_Assembly"/>
</dbReference>
<keyword evidence="8" id="KW-1185">Reference proteome</keyword>
<feature type="region of interest" description="Disordered" evidence="6">
    <location>
        <begin position="1"/>
        <end position="69"/>
    </location>
</feature>
<gene>
    <name evidence="7" type="ORF">Fcan01_28054</name>
</gene>
<comment type="subcellular location">
    <subcellularLocation>
        <location evidence="1">Cytoplasm</location>
        <location evidence="1">Cytoskeleton</location>
        <location evidence="1">Microtubule organizing center</location>
        <location evidence="1">Centrosome</location>
    </subcellularLocation>
</comment>
<comment type="caution">
    <text evidence="7">The sequence shown here is derived from an EMBL/GenBank/DDBJ whole genome shotgun (WGS) entry which is preliminary data.</text>
</comment>
<feature type="coiled-coil region" evidence="5">
    <location>
        <begin position="362"/>
        <end position="396"/>
    </location>
</feature>
<dbReference type="OMA" id="EVDHMTR"/>
<keyword evidence="3 5" id="KW-0175">Coiled coil</keyword>
<dbReference type="PANTHER" id="PTHR23170">
    <property type="entry name" value="NY-REN-58 ANTIGEN"/>
    <property type="match status" value="1"/>
</dbReference>
<organism evidence="7 8">
    <name type="scientific">Folsomia candida</name>
    <name type="common">Springtail</name>
    <dbReference type="NCBI Taxonomy" id="158441"/>
    <lineage>
        <taxon>Eukaryota</taxon>
        <taxon>Metazoa</taxon>
        <taxon>Ecdysozoa</taxon>
        <taxon>Arthropoda</taxon>
        <taxon>Hexapoda</taxon>
        <taxon>Collembola</taxon>
        <taxon>Entomobryomorpha</taxon>
        <taxon>Isotomoidea</taxon>
        <taxon>Isotomidae</taxon>
        <taxon>Proisotominae</taxon>
        <taxon>Folsomia</taxon>
    </lineage>
</organism>
<keyword evidence="2" id="KW-0963">Cytoplasm</keyword>
<protein>
    <submittedName>
        <fullName evidence="7">Leucine-rich repeat-containing protein 45</fullName>
    </submittedName>
</protein>
<dbReference type="Proteomes" id="UP000198287">
    <property type="component" value="Unassembled WGS sequence"/>
</dbReference>
<evidence type="ECO:0000256" key="3">
    <source>
        <dbReference type="ARBA" id="ARBA00023054"/>
    </source>
</evidence>
<dbReference type="SMART" id="SM00368">
    <property type="entry name" value="LRR_RI"/>
    <property type="match status" value="5"/>
</dbReference>